<evidence type="ECO:0000313" key="2">
    <source>
        <dbReference type="EMBL" id="KAK7026198.1"/>
    </source>
</evidence>
<dbReference type="Gene3D" id="3.40.50.720">
    <property type="entry name" value="NAD(P)-binding Rossmann-like Domain"/>
    <property type="match status" value="1"/>
</dbReference>
<dbReference type="EMBL" id="JAWWNJ010000032">
    <property type="protein sequence ID" value="KAK7026198.1"/>
    <property type="molecule type" value="Genomic_DNA"/>
</dbReference>
<dbReference type="PANTHER" id="PTHR45458:SF3">
    <property type="entry name" value="CHAIN DEHYDROGENASE (ATSC), PUTATIVE-RELATED"/>
    <property type="match status" value="1"/>
</dbReference>
<dbReference type="PROSITE" id="PS00061">
    <property type="entry name" value="ADH_SHORT"/>
    <property type="match status" value="1"/>
</dbReference>
<dbReference type="SUPFAM" id="SSF51735">
    <property type="entry name" value="NAD(P)-binding Rossmann-fold domains"/>
    <property type="match status" value="1"/>
</dbReference>
<keyword evidence="1" id="KW-0521">NADP</keyword>
<dbReference type="Pfam" id="PF13561">
    <property type="entry name" value="adh_short_C2"/>
    <property type="match status" value="1"/>
</dbReference>
<dbReference type="GO" id="GO:0016616">
    <property type="term" value="F:oxidoreductase activity, acting on the CH-OH group of donors, NAD or NADP as acceptor"/>
    <property type="evidence" value="ECO:0007669"/>
    <property type="project" value="TreeGrafter"/>
</dbReference>
<evidence type="ECO:0000313" key="3">
    <source>
        <dbReference type="Proteomes" id="UP001362999"/>
    </source>
</evidence>
<comment type="caution">
    <text evidence="2">The sequence shown here is derived from an EMBL/GenBank/DDBJ whole genome shotgun (WGS) entry which is preliminary data.</text>
</comment>
<dbReference type="InterPro" id="IPR002347">
    <property type="entry name" value="SDR_fam"/>
</dbReference>
<dbReference type="Proteomes" id="UP001362999">
    <property type="component" value="Unassembled WGS sequence"/>
</dbReference>
<sequence length="267" mass="28855">MPSYVVTGASRGIGVRFSFTDVLEFVKQLSASDKNQVFAVVRNKSKATFLQELSRKNVTIVEADVTDAKALGLAAAEVAKATDNKLDYLINNAGSSTNPGFTLDQFPSPEAVEQDIIENHSPQYQCFPSAPQERLSQEGLMLSSGFGDLDLTLRGEVPAQPSYSIAKAALNMVVAKYAAQYKPEGFVFLSISPGFVDTSATQTGPPSAGALEERKMLMKAIPLIAPNFTGPISTEQSVKMQLEVFENWPVEKSGAFVSHHGNTTQWL</sequence>
<dbReference type="InterPro" id="IPR020904">
    <property type="entry name" value="Sc_DH/Rdtase_CS"/>
</dbReference>
<gene>
    <name evidence="2" type="ORF">R3P38DRAFT_3355647</name>
</gene>
<organism evidence="2 3">
    <name type="scientific">Favolaschia claudopus</name>
    <dbReference type="NCBI Taxonomy" id="2862362"/>
    <lineage>
        <taxon>Eukaryota</taxon>
        <taxon>Fungi</taxon>
        <taxon>Dikarya</taxon>
        <taxon>Basidiomycota</taxon>
        <taxon>Agaricomycotina</taxon>
        <taxon>Agaricomycetes</taxon>
        <taxon>Agaricomycetidae</taxon>
        <taxon>Agaricales</taxon>
        <taxon>Marasmiineae</taxon>
        <taxon>Mycenaceae</taxon>
        <taxon>Favolaschia</taxon>
    </lineage>
</organism>
<dbReference type="InterPro" id="IPR052184">
    <property type="entry name" value="SDR_enzymes"/>
</dbReference>
<proteinExistence type="predicted"/>
<keyword evidence="3" id="KW-1185">Reference proteome</keyword>
<dbReference type="AlphaFoldDB" id="A0AAW0BI94"/>
<protein>
    <submittedName>
        <fullName evidence="2">NAD(P)-binding protein</fullName>
    </submittedName>
</protein>
<dbReference type="InterPro" id="IPR036291">
    <property type="entry name" value="NAD(P)-bd_dom_sf"/>
</dbReference>
<name>A0AAW0BI94_9AGAR</name>
<dbReference type="PANTHER" id="PTHR45458">
    <property type="entry name" value="SHORT-CHAIN DEHYDROGENASE/REDUCTASE SDR"/>
    <property type="match status" value="1"/>
</dbReference>
<dbReference type="PRINTS" id="PR00081">
    <property type="entry name" value="GDHRDH"/>
</dbReference>
<accession>A0AAW0BI94</accession>
<evidence type="ECO:0000256" key="1">
    <source>
        <dbReference type="ARBA" id="ARBA00022857"/>
    </source>
</evidence>
<reference evidence="2 3" key="1">
    <citation type="journal article" date="2024" name="J Genomics">
        <title>Draft genome sequencing and assembly of Favolaschia claudopus CIRM-BRFM 2984 isolated from oak limbs.</title>
        <authorList>
            <person name="Navarro D."/>
            <person name="Drula E."/>
            <person name="Chaduli D."/>
            <person name="Cazenave R."/>
            <person name="Ahrendt S."/>
            <person name="Wang J."/>
            <person name="Lipzen A."/>
            <person name="Daum C."/>
            <person name="Barry K."/>
            <person name="Grigoriev I.V."/>
            <person name="Favel A."/>
            <person name="Rosso M.N."/>
            <person name="Martin F."/>
        </authorList>
    </citation>
    <scope>NUCLEOTIDE SEQUENCE [LARGE SCALE GENOMIC DNA]</scope>
    <source>
        <strain evidence="2 3">CIRM-BRFM 2984</strain>
    </source>
</reference>